<evidence type="ECO:0000256" key="1">
    <source>
        <dbReference type="SAM" id="SignalP"/>
    </source>
</evidence>
<proteinExistence type="predicted"/>
<evidence type="ECO:0008006" key="4">
    <source>
        <dbReference type="Google" id="ProtNLM"/>
    </source>
</evidence>
<dbReference type="Proteomes" id="UP000291338">
    <property type="component" value="Unassembled WGS sequence"/>
</dbReference>
<reference evidence="2 3" key="1">
    <citation type="submission" date="2018-01" db="EMBL/GenBank/DDBJ databases">
        <title>Co-occurrence of chitin degradation, pigmentation and bioactivity in marine Pseudoalteromonas.</title>
        <authorList>
            <person name="Paulsen S."/>
            <person name="Gram L."/>
            <person name="Machado H."/>
        </authorList>
    </citation>
    <scope>NUCLEOTIDE SEQUENCE [LARGE SCALE GENOMIC DNA]</scope>
    <source>
        <strain evidence="2 3">S3898</strain>
    </source>
</reference>
<comment type="caution">
    <text evidence="2">The sequence shown here is derived from an EMBL/GenBank/DDBJ whole genome shotgun (WGS) entry which is preliminary data.</text>
</comment>
<feature type="signal peptide" evidence="1">
    <location>
        <begin position="1"/>
        <end position="22"/>
    </location>
</feature>
<dbReference type="AlphaFoldDB" id="A0A4Q7IIX5"/>
<sequence length="545" mass="62802">MRTRLIWLSPIATALFSASCYAHESAAEYKHTNTLKALDFIKQNEIYNPESVIPPQCYTKTEGKHNPCMACHQSYPSTDKRPNIINDGDLQGDYQFSEAGMTNSWTNLFVDRSLKIKDIKDSFISEWVKEDNYHSFINDHENHPQIEAIKLDNLALPKKAFFENGLAKDGSHWVAFNYKPFPSTFWPTNGSTGDVMIRLDKSFRQLKGEDNLDVYFANLSLLEMSMKRLDSITVPDLDENKLQEDLNGDGKLSVITTMPKRSHYVGDAKKVPLTDMLYPQGTEFLHTVRYIGVDENGKPYNAERMKEVRYMKKHGFKNKRKVAISYHREAKEKEFEQLPRTVNLRKRGIDNGFSWTINGFIEDEKGRLRQQHYQELQSCNGCHKTIGTTIDQTFSFARKVEGVKGWGYINLKTQNDTPTLGQQQGEFLTYLQRVGGGDEFRQNKEMLQKWFNQDGTVKTAQVQALPNIYELIMPSKRRALDLNKAYFTIMKEQSYLFGRDATLGVATNVLEKVEDNMPPLEENFRYGFDIRLDWAQAENSGSLKE</sequence>
<dbReference type="PROSITE" id="PS51257">
    <property type="entry name" value="PROKAR_LIPOPROTEIN"/>
    <property type="match status" value="1"/>
</dbReference>
<accession>A0A4Q7IIX5</accession>
<evidence type="ECO:0000313" key="3">
    <source>
        <dbReference type="Proteomes" id="UP000291338"/>
    </source>
</evidence>
<dbReference type="EMBL" id="PPSX01000078">
    <property type="protein sequence ID" value="RZQ51790.1"/>
    <property type="molecule type" value="Genomic_DNA"/>
</dbReference>
<evidence type="ECO:0000313" key="2">
    <source>
        <dbReference type="EMBL" id="RZQ51790.1"/>
    </source>
</evidence>
<name>A0A4Q7IIX5_9GAMM</name>
<feature type="chain" id="PRO_5020848353" description="Lipoprotein" evidence="1">
    <location>
        <begin position="23"/>
        <end position="545"/>
    </location>
</feature>
<organism evidence="2 3">
    <name type="scientific">Pseudoalteromonas phenolica</name>
    <dbReference type="NCBI Taxonomy" id="161398"/>
    <lineage>
        <taxon>Bacteria</taxon>
        <taxon>Pseudomonadati</taxon>
        <taxon>Pseudomonadota</taxon>
        <taxon>Gammaproteobacteria</taxon>
        <taxon>Alteromonadales</taxon>
        <taxon>Pseudoalteromonadaceae</taxon>
        <taxon>Pseudoalteromonas</taxon>
    </lineage>
</organism>
<gene>
    <name evidence="2" type="ORF">C1E23_17530</name>
</gene>
<protein>
    <recommendedName>
        <fullName evidence="4">Lipoprotein</fullName>
    </recommendedName>
</protein>
<dbReference type="RefSeq" id="WP_130256799.1">
    <property type="nucleotide sequence ID" value="NZ_PPSX01000078.1"/>
</dbReference>
<keyword evidence="1" id="KW-0732">Signal</keyword>